<feature type="transmembrane region" description="Helical" evidence="1">
    <location>
        <begin position="170"/>
        <end position="189"/>
    </location>
</feature>
<dbReference type="EMBL" id="CP126980">
    <property type="protein sequence ID" value="WIM93455.1"/>
    <property type="molecule type" value="Genomic_DNA"/>
</dbReference>
<keyword evidence="4" id="KW-1185">Reference proteome</keyword>
<keyword evidence="1" id="KW-0472">Membrane</keyword>
<feature type="signal peptide" evidence="2">
    <location>
        <begin position="1"/>
        <end position="24"/>
    </location>
</feature>
<dbReference type="RefSeq" id="WP_284914662.1">
    <property type="nucleotide sequence ID" value="NZ_CP126980.1"/>
</dbReference>
<proteinExistence type="predicted"/>
<feature type="chain" id="PRO_5047313457" description="Gram-positive cocci surface proteins LPxTG domain-containing protein" evidence="2">
    <location>
        <begin position="25"/>
        <end position="198"/>
    </location>
</feature>
<gene>
    <name evidence="3" type="ORF">ACTOB_005434</name>
</gene>
<sequence length="198" mass="19708">MRYLGRLAGAAMAAGALLAGPAWAGGSRQGGPVSAGFPDIQVPVGGVAVDPLGPSLWSTVGPTTLSGVRVSYDLRGVAGVRLTPSRDGGGECDQPSPTRVVCSDPRVLSFEGETIEQYLPVVVGASRAARPGSSGTVRIRFAADGVAPIVGSSEVQVVDGRGNLPVTGPAWSGGIGLLLLGVGAVLAAGRRTRSVAGL</sequence>
<reference evidence="3 4" key="1">
    <citation type="submission" date="2023-06" db="EMBL/GenBank/DDBJ databases">
        <authorList>
            <person name="Yushchuk O."/>
            <person name="Binda E."/>
            <person name="Ruckert-Reed C."/>
            <person name="Fedorenko V."/>
            <person name="Kalinowski J."/>
            <person name="Marinelli F."/>
        </authorList>
    </citation>
    <scope>NUCLEOTIDE SEQUENCE [LARGE SCALE GENOMIC DNA]</scope>
    <source>
        <strain evidence="3 4">NRRL 3884</strain>
    </source>
</reference>
<evidence type="ECO:0000256" key="1">
    <source>
        <dbReference type="SAM" id="Phobius"/>
    </source>
</evidence>
<evidence type="ECO:0008006" key="5">
    <source>
        <dbReference type="Google" id="ProtNLM"/>
    </source>
</evidence>
<keyword evidence="2" id="KW-0732">Signal</keyword>
<keyword evidence="1" id="KW-0812">Transmembrane</keyword>
<dbReference type="Proteomes" id="UP001240150">
    <property type="component" value="Chromosome"/>
</dbReference>
<name>A0ABY8W967_9ACTN</name>
<accession>A0ABY8W967</accession>
<keyword evidence="1" id="KW-1133">Transmembrane helix</keyword>
<evidence type="ECO:0000256" key="2">
    <source>
        <dbReference type="SAM" id="SignalP"/>
    </source>
</evidence>
<organism evidence="3 4">
    <name type="scientific">Actinoplanes oblitus</name>
    <dbReference type="NCBI Taxonomy" id="3040509"/>
    <lineage>
        <taxon>Bacteria</taxon>
        <taxon>Bacillati</taxon>
        <taxon>Actinomycetota</taxon>
        <taxon>Actinomycetes</taxon>
        <taxon>Micromonosporales</taxon>
        <taxon>Micromonosporaceae</taxon>
        <taxon>Actinoplanes</taxon>
    </lineage>
</organism>
<protein>
    <recommendedName>
        <fullName evidence="5">Gram-positive cocci surface proteins LPxTG domain-containing protein</fullName>
    </recommendedName>
</protein>
<evidence type="ECO:0000313" key="4">
    <source>
        <dbReference type="Proteomes" id="UP001240150"/>
    </source>
</evidence>
<evidence type="ECO:0000313" key="3">
    <source>
        <dbReference type="EMBL" id="WIM93455.1"/>
    </source>
</evidence>